<gene>
    <name evidence="2" type="ORF">OPV22_013619</name>
</gene>
<keyword evidence="3" id="KW-1185">Reference proteome</keyword>
<reference evidence="2 3" key="1">
    <citation type="submission" date="2022-12" db="EMBL/GenBank/DDBJ databases">
        <title>Chromosome-scale assembly of the Ensete ventricosum genome.</title>
        <authorList>
            <person name="Dussert Y."/>
            <person name="Stocks J."/>
            <person name="Wendawek A."/>
            <person name="Woldeyes F."/>
            <person name="Nichols R.A."/>
            <person name="Borrell J.S."/>
        </authorList>
    </citation>
    <scope>NUCLEOTIDE SEQUENCE [LARGE SCALE GENOMIC DNA]</scope>
    <source>
        <strain evidence="3">cv. Maze</strain>
        <tissue evidence="2">Seeds</tissue>
    </source>
</reference>
<organism evidence="2 3">
    <name type="scientific">Ensete ventricosum</name>
    <name type="common">Abyssinian banana</name>
    <name type="synonym">Musa ensete</name>
    <dbReference type="NCBI Taxonomy" id="4639"/>
    <lineage>
        <taxon>Eukaryota</taxon>
        <taxon>Viridiplantae</taxon>
        <taxon>Streptophyta</taxon>
        <taxon>Embryophyta</taxon>
        <taxon>Tracheophyta</taxon>
        <taxon>Spermatophyta</taxon>
        <taxon>Magnoliopsida</taxon>
        <taxon>Liliopsida</taxon>
        <taxon>Zingiberales</taxon>
        <taxon>Musaceae</taxon>
        <taxon>Ensete</taxon>
    </lineage>
</organism>
<protein>
    <submittedName>
        <fullName evidence="2">Uncharacterized protein</fullName>
    </submittedName>
</protein>
<dbReference type="Proteomes" id="UP001222027">
    <property type="component" value="Unassembled WGS sequence"/>
</dbReference>
<evidence type="ECO:0000313" key="3">
    <source>
        <dbReference type="Proteomes" id="UP001222027"/>
    </source>
</evidence>
<evidence type="ECO:0000256" key="1">
    <source>
        <dbReference type="SAM" id="MobiDB-lite"/>
    </source>
</evidence>
<proteinExistence type="predicted"/>
<comment type="caution">
    <text evidence="2">The sequence shown here is derived from an EMBL/GenBank/DDBJ whole genome shotgun (WGS) entry which is preliminary data.</text>
</comment>
<feature type="region of interest" description="Disordered" evidence="1">
    <location>
        <begin position="1"/>
        <end position="34"/>
    </location>
</feature>
<accession>A0AAV8R1E0</accession>
<evidence type="ECO:0000313" key="2">
    <source>
        <dbReference type="EMBL" id="KAJ8491898.1"/>
    </source>
</evidence>
<dbReference type="EMBL" id="JAQQAF010000004">
    <property type="protein sequence ID" value="KAJ8491898.1"/>
    <property type="molecule type" value="Genomic_DNA"/>
</dbReference>
<name>A0AAV8R1E0_ENSVE</name>
<sequence>MSRSRPSVPCNDSRMNDGCGRREERRPSASTLRAPGAGELRRVVSSSLWLTALELDFRREKEKAFEDV</sequence>
<dbReference type="AlphaFoldDB" id="A0AAV8R1E0"/>